<proteinExistence type="predicted"/>
<gene>
    <name evidence="1" type="ORF">SDC9_190910</name>
</gene>
<dbReference type="AlphaFoldDB" id="A0A645HWC2"/>
<dbReference type="EMBL" id="VSSQ01101696">
    <property type="protein sequence ID" value="MPN43351.1"/>
    <property type="molecule type" value="Genomic_DNA"/>
</dbReference>
<sequence length="71" mass="8257">MLLKMVFQLRCKLLLNHFVDREYKFVVNTANQSLFFIIVINQSNRNFGLFSDHRNGRLAVAVSIKKLLCGL</sequence>
<accession>A0A645HWC2</accession>
<reference evidence="1" key="1">
    <citation type="submission" date="2019-08" db="EMBL/GenBank/DDBJ databases">
        <authorList>
            <person name="Kucharzyk K."/>
            <person name="Murdoch R.W."/>
            <person name="Higgins S."/>
            <person name="Loffler F."/>
        </authorList>
    </citation>
    <scope>NUCLEOTIDE SEQUENCE</scope>
</reference>
<organism evidence="1">
    <name type="scientific">bioreactor metagenome</name>
    <dbReference type="NCBI Taxonomy" id="1076179"/>
    <lineage>
        <taxon>unclassified sequences</taxon>
        <taxon>metagenomes</taxon>
        <taxon>ecological metagenomes</taxon>
    </lineage>
</organism>
<protein>
    <submittedName>
        <fullName evidence="1">Uncharacterized protein</fullName>
    </submittedName>
</protein>
<name>A0A645HWC2_9ZZZZ</name>
<comment type="caution">
    <text evidence="1">The sequence shown here is derived from an EMBL/GenBank/DDBJ whole genome shotgun (WGS) entry which is preliminary data.</text>
</comment>
<evidence type="ECO:0000313" key="1">
    <source>
        <dbReference type="EMBL" id="MPN43351.1"/>
    </source>
</evidence>